<dbReference type="PANTHER" id="PTHR43289">
    <property type="entry name" value="MITOGEN-ACTIVATED PROTEIN KINASE KINASE KINASE 20-RELATED"/>
    <property type="match status" value="1"/>
</dbReference>
<dbReference type="OrthoDB" id="9762169at2"/>
<feature type="binding site" evidence="7">
    <location>
        <position position="37"/>
    </location>
    <ligand>
        <name>ATP</name>
        <dbReference type="ChEBI" id="CHEBI:30616"/>
    </ligand>
</feature>
<reference evidence="11 12" key="1">
    <citation type="submission" date="2018-04" db="EMBL/GenBank/DDBJ databases">
        <title>Genomic Encyclopedia of Type Strains, Phase IV (KMG-IV): sequencing the most valuable type-strain genomes for metagenomic binning, comparative biology and taxonomic classification.</title>
        <authorList>
            <person name="Goeker M."/>
        </authorList>
    </citation>
    <scope>NUCLEOTIDE SEQUENCE [LARGE SCALE GENOMIC DNA]</scope>
    <source>
        <strain evidence="11 12">DSM 45771</strain>
    </source>
</reference>
<evidence type="ECO:0000313" key="12">
    <source>
        <dbReference type="Proteomes" id="UP000245639"/>
    </source>
</evidence>
<sequence>MTERFGPYELSELLGRGGMGEVWRAVDTRKARTVALKRLPAEMTGEREFEDRFRREAHAAARLSDPHVIPIHDFGEIEGRLFLDMRLVQGKDLGAVVASHGALAPARAVSVIEQVASALDAAHDEGLVHRDVKPSNVLLTPSKRTVGPADFVYLIDFGIATGAALGTRLTQTGVAIGTAAYMAPERFTDGVDADPRIDVYALGCVLHEALTGRPPFPGRDFPSLMYAHLNTTPTAPSRITDGLPRGFDDVVARALAKDPDARYARAGDLAAAARSALDAGVTGGPQRGVETQVPSRPERPSPPPADPVRAGAPRPPAAAGPPGFATPWHPGPPRLGPTPVPLPMPPPTRSPRGRLVAAAAALPVAALLLFVCLAVAVYLFAECSTRTPSCVGGVGAVVAFLVAGGGTASAIAGLTMAGRRSPRRAGLAWAALGGAFVLMILAAALGG</sequence>
<gene>
    <name evidence="11" type="ORF">C8D89_104216</name>
</gene>
<evidence type="ECO:0000256" key="2">
    <source>
        <dbReference type="ARBA" id="ARBA00022527"/>
    </source>
</evidence>
<name>A0A2U1FFQ8_9PSEU</name>
<keyword evidence="4 7" id="KW-0547">Nucleotide-binding</keyword>
<evidence type="ECO:0000256" key="9">
    <source>
        <dbReference type="SAM" id="Phobius"/>
    </source>
</evidence>
<evidence type="ECO:0000256" key="4">
    <source>
        <dbReference type="ARBA" id="ARBA00022741"/>
    </source>
</evidence>
<dbReference type="InterPro" id="IPR017441">
    <property type="entry name" value="Protein_kinase_ATP_BS"/>
</dbReference>
<evidence type="ECO:0000256" key="5">
    <source>
        <dbReference type="ARBA" id="ARBA00022777"/>
    </source>
</evidence>
<dbReference type="InterPro" id="IPR008271">
    <property type="entry name" value="Ser/Thr_kinase_AS"/>
</dbReference>
<dbReference type="Pfam" id="PF00069">
    <property type="entry name" value="Pkinase"/>
    <property type="match status" value="1"/>
</dbReference>
<evidence type="ECO:0000313" key="11">
    <source>
        <dbReference type="EMBL" id="PVZ11002.1"/>
    </source>
</evidence>
<dbReference type="InterPro" id="IPR011009">
    <property type="entry name" value="Kinase-like_dom_sf"/>
</dbReference>
<dbReference type="Proteomes" id="UP000245639">
    <property type="component" value="Unassembled WGS sequence"/>
</dbReference>
<keyword evidence="9" id="KW-0812">Transmembrane</keyword>
<dbReference type="CDD" id="cd14014">
    <property type="entry name" value="STKc_PknB_like"/>
    <property type="match status" value="1"/>
</dbReference>
<keyword evidence="12" id="KW-1185">Reference proteome</keyword>
<dbReference type="GO" id="GO:0005524">
    <property type="term" value="F:ATP binding"/>
    <property type="evidence" value="ECO:0007669"/>
    <property type="project" value="UniProtKB-UniRule"/>
</dbReference>
<feature type="transmembrane region" description="Helical" evidence="9">
    <location>
        <begin position="393"/>
        <end position="414"/>
    </location>
</feature>
<dbReference type="SMART" id="SM00220">
    <property type="entry name" value="S_TKc"/>
    <property type="match status" value="1"/>
</dbReference>
<keyword evidence="5 11" id="KW-0418">Kinase</keyword>
<dbReference type="InterPro" id="IPR000719">
    <property type="entry name" value="Prot_kinase_dom"/>
</dbReference>
<dbReference type="AlphaFoldDB" id="A0A2U1FFQ8"/>
<comment type="caution">
    <text evidence="11">The sequence shown here is derived from an EMBL/GenBank/DDBJ whole genome shotgun (WGS) entry which is preliminary data.</text>
</comment>
<evidence type="ECO:0000256" key="6">
    <source>
        <dbReference type="ARBA" id="ARBA00022840"/>
    </source>
</evidence>
<dbReference type="PANTHER" id="PTHR43289:SF6">
    <property type="entry name" value="SERINE_THREONINE-PROTEIN KINASE NEKL-3"/>
    <property type="match status" value="1"/>
</dbReference>
<dbReference type="PROSITE" id="PS00108">
    <property type="entry name" value="PROTEIN_KINASE_ST"/>
    <property type="match status" value="1"/>
</dbReference>
<dbReference type="Gene3D" id="3.30.200.20">
    <property type="entry name" value="Phosphorylase Kinase, domain 1"/>
    <property type="match status" value="1"/>
</dbReference>
<protein>
    <recommendedName>
        <fullName evidence="1">non-specific serine/threonine protein kinase</fullName>
        <ecNumber evidence="1">2.7.11.1</ecNumber>
    </recommendedName>
</protein>
<dbReference type="FunFam" id="1.10.510.10:FF:000021">
    <property type="entry name" value="Serine/threonine protein kinase"/>
    <property type="match status" value="1"/>
</dbReference>
<keyword evidence="3" id="KW-0808">Transferase</keyword>
<evidence type="ECO:0000256" key="7">
    <source>
        <dbReference type="PROSITE-ProRule" id="PRU10141"/>
    </source>
</evidence>
<dbReference type="SUPFAM" id="SSF56112">
    <property type="entry name" value="Protein kinase-like (PK-like)"/>
    <property type="match status" value="1"/>
</dbReference>
<evidence type="ECO:0000256" key="3">
    <source>
        <dbReference type="ARBA" id="ARBA00022679"/>
    </source>
</evidence>
<keyword evidence="2" id="KW-0723">Serine/threonine-protein kinase</keyword>
<feature type="domain" description="Protein kinase" evidence="10">
    <location>
        <begin position="8"/>
        <end position="277"/>
    </location>
</feature>
<evidence type="ECO:0000259" key="10">
    <source>
        <dbReference type="PROSITE" id="PS50011"/>
    </source>
</evidence>
<dbReference type="Gene3D" id="1.10.510.10">
    <property type="entry name" value="Transferase(Phosphotransferase) domain 1"/>
    <property type="match status" value="1"/>
</dbReference>
<feature type="transmembrane region" description="Helical" evidence="9">
    <location>
        <begin position="355"/>
        <end position="381"/>
    </location>
</feature>
<keyword evidence="6 7" id="KW-0067">ATP-binding</keyword>
<feature type="region of interest" description="Disordered" evidence="8">
    <location>
        <begin position="278"/>
        <end position="347"/>
    </location>
</feature>
<dbReference type="EC" id="2.7.11.1" evidence="1"/>
<dbReference type="RefSeq" id="WP_133251867.1">
    <property type="nucleotide sequence ID" value="NZ_QEKW01000004.1"/>
</dbReference>
<evidence type="ECO:0000256" key="8">
    <source>
        <dbReference type="SAM" id="MobiDB-lite"/>
    </source>
</evidence>
<dbReference type="PROSITE" id="PS50011">
    <property type="entry name" value="PROTEIN_KINASE_DOM"/>
    <property type="match status" value="1"/>
</dbReference>
<evidence type="ECO:0000256" key="1">
    <source>
        <dbReference type="ARBA" id="ARBA00012513"/>
    </source>
</evidence>
<accession>A0A2U1FFQ8</accession>
<dbReference type="GO" id="GO:0004674">
    <property type="term" value="F:protein serine/threonine kinase activity"/>
    <property type="evidence" value="ECO:0007669"/>
    <property type="project" value="UniProtKB-KW"/>
</dbReference>
<proteinExistence type="predicted"/>
<organism evidence="11 12">
    <name type="scientific">Actinomycetospora cinnamomea</name>
    <dbReference type="NCBI Taxonomy" id="663609"/>
    <lineage>
        <taxon>Bacteria</taxon>
        <taxon>Bacillati</taxon>
        <taxon>Actinomycetota</taxon>
        <taxon>Actinomycetes</taxon>
        <taxon>Pseudonocardiales</taxon>
        <taxon>Pseudonocardiaceae</taxon>
        <taxon>Actinomycetospora</taxon>
    </lineage>
</organism>
<keyword evidence="9" id="KW-1133">Transmembrane helix</keyword>
<keyword evidence="9" id="KW-0472">Membrane</keyword>
<feature type="transmembrane region" description="Helical" evidence="9">
    <location>
        <begin position="426"/>
        <end position="445"/>
    </location>
</feature>
<feature type="compositionally biased region" description="Pro residues" evidence="8">
    <location>
        <begin position="329"/>
        <end position="347"/>
    </location>
</feature>
<dbReference type="EMBL" id="QEKW01000004">
    <property type="protein sequence ID" value="PVZ11002.1"/>
    <property type="molecule type" value="Genomic_DNA"/>
</dbReference>
<dbReference type="PROSITE" id="PS00107">
    <property type="entry name" value="PROTEIN_KINASE_ATP"/>
    <property type="match status" value="1"/>
</dbReference>